<dbReference type="Pfam" id="PF10419">
    <property type="entry name" value="TFIIIC_sub6"/>
    <property type="match status" value="1"/>
</dbReference>
<name>A0A9Q0RVX1_9DIPT</name>
<gene>
    <name evidence="3" type="primary">GTF3C6</name>
    <name evidence="3" type="ORF">Bhyg_17103</name>
</gene>
<dbReference type="EMBL" id="WJQU01000788">
    <property type="protein sequence ID" value="KAJ6634257.1"/>
    <property type="molecule type" value="Genomic_DNA"/>
</dbReference>
<comment type="caution">
    <text evidence="3">The sequence shown here is derived from an EMBL/GenBank/DDBJ whole genome shotgun (WGS) entry which is preliminary data.</text>
</comment>
<reference evidence="3" key="1">
    <citation type="submission" date="2022-07" db="EMBL/GenBank/DDBJ databases">
        <authorList>
            <person name="Trinca V."/>
            <person name="Uliana J.V.C."/>
            <person name="Torres T.T."/>
            <person name="Ward R.J."/>
            <person name="Monesi N."/>
        </authorList>
    </citation>
    <scope>NUCLEOTIDE SEQUENCE</scope>
    <source>
        <strain evidence="3">HSMRA1968</strain>
        <tissue evidence="3">Whole embryos</tissue>
    </source>
</reference>
<dbReference type="GO" id="GO:0000127">
    <property type="term" value="C:transcription factor TFIIIC complex"/>
    <property type="evidence" value="ECO:0007669"/>
    <property type="project" value="TreeGrafter"/>
</dbReference>
<feature type="compositionally biased region" description="Acidic residues" evidence="1">
    <location>
        <begin position="177"/>
        <end position="187"/>
    </location>
</feature>
<feature type="compositionally biased region" description="Basic and acidic residues" evidence="1">
    <location>
        <begin position="219"/>
        <end position="228"/>
    </location>
</feature>
<dbReference type="Gene3D" id="2.60.40.4370">
    <property type="match status" value="1"/>
</dbReference>
<dbReference type="AlphaFoldDB" id="A0A9Q0RVX1"/>
<protein>
    <submittedName>
        <fullName evidence="3">General transcription factor 3C polypeptide 6</fullName>
    </submittedName>
</protein>
<evidence type="ECO:0000313" key="3">
    <source>
        <dbReference type="EMBL" id="KAJ6634257.1"/>
    </source>
</evidence>
<evidence type="ECO:0000256" key="1">
    <source>
        <dbReference type="SAM" id="MobiDB-lite"/>
    </source>
</evidence>
<keyword evidence="4" id="KW-1185">Reference proteome</keyword>
<evidence type="ECO:0000313" key="4">
    <source>
        <dbReference type="Proteomes" id="UP001151699"/>
    </source>
</evidence>
<accession>A0A9Q0RVX1</accession>
<organism evidence="3 4">
    <name type="scientific">Pseudolycoriella hygida</name>
    <dbReference type="NCBI Taxonomy" id="35572"/>
    <lineage>
        <taxon>Eukaryota</taxon>
        <taxon>Metazoa</taxon>
        <taxon>Ecdysozoa</taxon>
        <taxon>Arthropoda</taxon>
        <taxon>Hexapoda</taxon>
        <taxon>Insecta</taxon>
        <taxon>Pterygota</taxon>
        <taxon>Neoptera</taxon>
        <taxon>Endopterygota</taxon>
        <taxon>Diptera</taxon>
        <taxon>Nematocera</taxon>
        <taxon>Sciaroidea</taxon>
        <taxon>Sciaridae</taxon>
        <taxon>Pseudolycoriella</taxon>
    </lineage>
</organism>
<dbReference type="PANTHER" id="PTHR21860">
    <property type="entry name" value="TRANSCRIPTION INITIATION FACTOR IIIC TFIIIC , POLYPEPTIDE 6-RELATED"/>
    <property type="match status" value="1"/>
</dbReference>
<feature type="compositionally biased region" description="Polar residues" evidence="1">
    <location>
        <begin position="188"/>
        <end position="200"/>
    </location>
</feature>
<feature type="region of interest" description="Disordered" evidence="1">
    <location>
        <begin position="115"/>
        <end position="134"/>
    </location>
</feature>
<sequence length="228" mass="25863">MEVETSINPDEDLEEEEVLLYLDFQSIIKSDTLQKPNIEIKMIGFETEEPIVQVNNKMFRGVFEHAIGTNVFFTDDPNPPSADPNLVSIPSTMYKYHSKTDKVLKMQRIFITPKNDDEMEEESTETDEDVVPDESYSEALDHFLKPGETAPRVLAGVDVMLPPDIENYFRSKRSENVDEGNEEDALQSEESSNLIETNASEAGGPQPMDVNDVNISQVKIERTEKELK</sequence>
<dbReference type="Proteomes" id="UP001151699">
    <property type="component" value="Unassembled WGS sequence"/>
</dbReference>
<evidence type="ECO:0000259" key="2">
    <source>
        <dbReference type="Pfam" id="PF10419"/>
    </source>
</evidence>
<feature type="region of interest" description="Disordered" evidence="1">
    <location>
        <begin position="170"/>
        <end position="228"/>
    </location>
</feature>
<dbReference type="GO" id="GO:0006383">
    <property type="term" value="P:transcription by RNA polymerase III"/>
    <property type="evidence" value="ECO:0007669"/>
    <property type="project" value="InterPro"/>
</dbReference>
<dbReference type="PANTHER" id="PTHR21860:SF2">
    <property type="entry name" value="GENERAL TRANSCRIPTION FACTOR 3C POLYPEPTIDE 6"/>
    <property type="match status" value="1"/>
</dbReference>
<dbReference type="InterPro" id="IPR019481">
    <property type="entry name" value="TFIIIC_triple_barrel"/>
</dbReference>
<dbReference type="InterPro" id="IPR042771">
    <property type="entry name" value="GTF3C6-like"/>
</dbReference>
<proteinExistence type="predicted"/>
<dbReference type="OrthoDB" id="1877767at2759"/>
<feature type="compositionally biased region" description="Acidic residues" evidence="1">
    <location>
        <begin position="117"/>
        <end position="134"/>
    </location>
</feature>
<feature type="domain" description="Transcription factor TFIIIC triple barrel" evidence="2">
    <location>
        <begin position="14"/>
        <end position="111"/>
    </location>
</feature>